<evidence type="ECO:0000313" key="2">
    <source>
        <dbReference type="EMBL" id="TGN14639.1"/>
    </source>
</evidence>
<name>A0A4V3JXI7_9LEPT</name>
<dbReference type="Pfam" id="PF08241">
    <property type="entry name" value="Methyltransf_11"/>
    <property type="match status" value="1"/>
</dbReference>
<dbReference type="NCBIfam" id="NF033788">
    <property type="entry name" value="HTH_metalloreg"/>
    <property type="match status" value="1"/>
</dbReference>
<dbReference type="GO" id="GO:0003700">
    <property type="term" value="F:DNA-binding transcription factor activity"/>
    <property type="evidence" value="ECO:0007669"/>
    <property type="project" value="InterPro"/>
</dbReference>
<dbReference type="PROSITE" id="PS50987">
    <property type="entry name" value="HTH_ARSR_2"/>
    <property type="match status" value="1"/>
</dbReference>
<keyword evidence="2" id="KW-0489">Methyltransferase</keyword>
<reference evidence="2" key="1">
    <citation type="journal article" date="2019" name="PLoS Negl. Trop. Dis.">
        <title>Revisiting the worldwide diversity of Leptospira species in the environment.</title>
        <authorList>
            <person name="Vincent A.T."/>
            <person name="Schiettekatte O."/>
            <person name="Bourhy P."/>
            <person name="Veyrier F.J."/>
            <person name="Picardeau M."/>
        </authorList>
    </citation>
    <scope>NUCLEOTIDE SEQUENCE [LARGE SCALE GENOMIC DNA]</scope>
    <source>
        <strain evidence="2">201400974</strain>
    </source>
</reference>
<dbReference type="InterPro" id="IPR001845">
    <property type="entry name" value="HTH_ArsR_DNA-bd_dom"/>
</dbReference>
<dbReference type="SMART" id="SM00418">
    <property type="entry name" value="HTH_ARSR"/>
    <property type="match status" value="1"/>
</dbReference>
<dbReference type="GO" id="GO:0032259">
    <property type="term" value="P:methylation"/>
    <property type="evidence" value="ECO:0007669"/>
    <property type="project" value="UniProtKB-KW"/>
</dbReference>
<evidence type="ECO:0000313" key="3">
    <source>
        <dbReference type="Proteomes" id="UP000298264"/>
    </source>
</evidence>
<evidence type="ECO:0000259" key="1">
    <source>
        <dbReference type="PROSITE" id="PS50987"/>
    </source>
</evidence>
<dbReference type="InterPro" id="IPR029063">
    <property type="entry name" value="SAM-dependent_MTases_sf"/>
</dbReference>
<keyword evidence="2" id="KW-0808">Transferase</keyword>
<dbReference type="EMBL" id="RQHV01000002">
    <property type="protein sequence ID" value="TGN14639.1"/>
    <property type="molecule type" value="Genomic_DNA"/>
</dbReference>
<gene>
    <name evidence="2" type="ORF">EHS11_01225</name>
</gene>
<dbReference type="CDD" id="cd02440">
    <property type="entry name" value="AdoMet_MTases"/>
    <property type="match status" value="1"/>
</dbReference>
<dbReference type="Gene3D" id="3.40.50.150">
    <property type="entry name" value="Vaccinia Virus protein VP39"/>
    <property type="match status" value="1"/>
</dbReference>
<dbReference type="CDD" id="cd00090">
    <property type="entry name" value="HTH_ARSR"/>
    <property type="match status" value="1"/>
</dbReference>
<dbReference type="Pfam" id="PF01022">
    <property type="entry name" value="HTH_5"/>
    <property type="match status" value="1"/>
</dbReference>
<proteinExistence type="predicted"/>
<keyword evidence="3" id="KW-1185">Reference proteome</keyword>
<dbReference type="GO" id="GO:0008757">
    <property type="term" value="F:S-adenosylmethionine-dependent methyltransferase activity"/>
    <property type="evidence" value="ECO:0007669"/>
    <property type="project" value="InterPro"/>
</dbReference>
<dbReference type="InterPro" id="IPR036390">
    <property type="entry name" value="WH_DNA-bd_sf"/>
</dbReference>
<dbReference type="Gene3D" id="1.10.10.10">
    <property type="entry name" value="Winged helix-like DNA-binding domain superfamily/Winged helix DNA-binding domain"/>
    <property type="match status" value="1"/>
</dbReference>
<comment type="caution">
    <text evidence="2">The sequence shown here is derived from an EMBL/GenBank/DDBJ whole genome shotgun (WGS) entry which is preliminary data.</text>
</comment>
<dbReference type="PANTHER" id="PTHR43591">
    <property type="entry name" value="METHYLTRANSFERASE"/>
    <property type="match status" value="1"/>
</dbReference>
<dbReference type="InterPro" id="IPR013216">
    <property type="entry name" value="Methyltransf_11"/>
</dbReference>
<dbReference type="PANTHER" id="PTHR43591:SF109">
    <property type="entry name" value="METHYLTRANSFERASE TYPE 11 DOMAIN-CONTAINING PROTEIN"/>
    <property type="match status" value="1"/>
</dbReference>
<organism evidence="2 3">
    <name type="scientific">Leptospira ilyithenensis</name>
    <dbReference type="NCBI Taxonomy" id="2484901"/>
    <lineage>
        <taxon>Bacteria</taxon>
        <taxon>Pseudomonadati</taxon>
        <taxon>Spirochaetota</taxon>
        <taxon>Spirochaetia</taxon>
        <taxon>Leptospirales</taxon>
        <taxon>Leptospiraceae</taxon>
        <taxon>Leptospira</taxon>
    </lineage>
</organism>
<dbReference type="AlphaFoldDB" id="A0A4V3JXI7"/>
<feature type="domain" description="HTH arsR-type" evidence="1">
    <location>
        <begin position="8"/>
        <end position="108"/>
    </location>
</feature>
<dbReference type="InterPro" id="IPR011991">
    <property type="entry name" value="ArsR-like_HTH"/>
</dbReference>
<dbReference type="InterPro" id="IPR036388">
    <property type="entry name" value="WH-like_DNA-bd_sf"/>
</dbReference>
<dbReference type="PRINTS" id="PR00778">
    <property type="entry name" value="HTHARSR"/>
</dbReference>
<accession>A0A4V3JXI7</accession>
<sequence>MKLGTYPQRSAGPRHILPALKAVSDETRVRILHILSFGAFSVNEIVEILSMGQSRISRHLKILTDAGLISSRREGSLVYSSLPEDPSKANEGSTEIFSNDLTHLILSYKEDLPDREKDQRMVSLILEGREKKSKVFFDRVAAEWESIQEESLNPKLYRSWIIDNLPTNSHQIVDLGCGPGGLIPYLLPKSKMVIGIDSSPKMIELAHSAYGNNPSVKLAQAQLESLPLSDEVCEAVVGSMVLHHISHPPTVLEEIYRVLKPGGVFCMVDLEKHNQEFMRDNFADLWLGFDKDVLESWLINANFEIESENQIQTDSIFKILTIKARKKGGQYVHSN</sequence>
<dbReference type="Proteomes" id="UP000298264">
    <property type="component" value="Unassembled WGS sequence"/>
</dbReference>
<protein>
    <submittedName>
        <fullName evidence="2">Methyltransferase domain-containing protein</fullName>
    </submittedName>
</protein>
<dbReference type="OrthoDB" id="9772751at2"/>
<dbReference type="RefSeq" id="WP_135762588.1">
    <property type="nucleotide sequence ID" value="NZ_RQHV01000002.1"/>
</dbReference>
<dbReference type="SUPFAM" id="SSF46785">
    <property type="entry name" value="Winged helix' DNA-binding domain"/>
    <property type="match status" value="1"/>
</dbReference>
<dbReference type="SUPFAM" id="SSF53335">
    <property type="entry name" value="S-adenosyl-L-methionine-dependent methyltransferases"/>
    <property type="match status" value="1"/>
</dbReference>